<evidence type="ECO:0000259" key="2">
    <source>
        <dbReference type="Pfam" id="PF07290"/>
    </source>
</evidence>
<sequence>MIENALAPENFLFLIALGLFLLIFLVQAVSVLFGMEPFGFLDSLLPDIDIEVDTDLNLGDVSPGFMESVMSMLKLGRVPFVFTFILFLFFFSQIGLYSQMAMMEFSGHRLHWFLASGASFVVSLPLLRFGNGILEKVLPKDETAAISTETFIGRMAMITIGKATHERAAEAKVVGPDGKTHYISVVADNEGKTFAQGDNLLIVGRRTEGIFTVIENRNPLLEEE</sequence>
<evidence type="ECO:0000313" key="4">
    <source>
        <dbReference type="EMBL" id="MBK1880347.1"/>
    </source>
</evidence>
<dbReference type="EMBL" id="JAENIL010000083">
    <property type="protein sequence ID" value="MBK1880347.1"/>
    <property type="molecule type" value="Genomic_DNA"/>
</dbReference>
<reference evidence="4" key="1">
    <citation type="submission" date="2021-01" db="EMBL/GenBank/DDBJ databases">
        <title>Modified the classification status of verrucomicrobia.</title>
        <authorList>
            <person name="Feng X."/>
        </authorList>
    </citation>
    <scope>NUCLEOTIDE SEQUENCE</scope>
    <source>
        <strain evidence="4">KCTC 13126</strain>
    </source>
</reference>
<feature type="transmembrane region" description="Helical" evidence="1">
    <location>
        <begin position="110"/>
        <end position="130"/>
    </location>
</feature>
<dbReference type="Pfam" id="PF07290">
    <property type="entry name" value="YqiJ_OB"/>
    <property type="match status" value="1"/>
</dbReference>
<feature type="domain" description="Inner membrane protein YqiJ OB-fold" evidence="2">
    <location>
        <begin position="150"/>
        <end position="214"/>
    </location>
</feature>
<dbReference type="Proteomes" id="UP000617628">
    <property type="component" value="Unassembled WGS sequence"/>
</dbReference>
<evidence type="ECO:0000256" key="1">
    <source>
        <dbReference type="SAM" id="Phobius"/>
    </source>
</evidence>
<keyword evidence="5" id="KW-1185">Reference proteome</keyword>
<dbReference type="Pfam" id="PF21001">
    <property type="entry name" value="YqiJ_N"/>
    <property type="match status" value="1"/>
</dbReference>
<evidence type="ECO:0000259" key="3">
    <source>
        <dbReference type="Pfam" id="PF21001"/>
    </source>
</evidence>
<dbReference type="AlphaFoldDB" id="A0A934S5X0"/>
<protein>
    <submittedName>
        <fullName evidence="4">DUF1449 family protein</fullName>
    </submittedName>
</protein>
<gene>
    <name evidence="4" type="ORF">JIN87_25910</name>
</gene>
<accession>A0A934S5X0</accession>
<keyword evidence="1" id="KW-0812">Transmembrane</keyword>
<proteinExistence type="predicted"/>
<organism evidence="4 5">
    <name type="scientific">Pelagicoccus mobilis</name>
    <dbReference type="NCBI Taxonomy" id="415221"/>
    <lineage>
        <taxon>Bacteria</taxon>
        <taxon>Pseudomonadati</taxon>
        <taxon>Verrucomicrobiota</taxon>
        <taxon>Opitutia</taxon>
        <taxon>Puniceicoccales</taxon>
        <taxon>Pelagicoccaceae</taxon>
        <taxon>Pelagicoccus</taxon>
    </lineage>
</organism>
<evidence type="ECO:0000313" key="5">
    <source>
        <dbReference type="Proteomes" id="UP000617628"/>
    </source>
</evidence>
<name>A0A934S5X0_9BACT</name>
<keyword evidence="1" id="KW-0472">Membrane</keyword>
<comment type="caution">
    <text evidence="4">The sequence shown here is derived from an EMBL/GenBank/DDBJ whole genome shotgun (WGS) entry which is preliminary data.</text>
</comment>
<dbReference type="InterPro" id="IPR010840">
    <property type="entry name" value="YqiJ_OB"/>
</dbReference>
<dbReference type="InterPro" id="IPR048376">
    <property type="entry name" value="YqiJ_N"/>
</dbReference>
<feature type="domain" description="Inner membrane protein YqiJ N-terminal" evidence="3">
    <location>
        <begin position="10"/>
        <end position="128"/>
    </location>
</feature>
<feature type="transmembrane region" description="Helical" evidence="1">
    <location>
        <begin position="12"/>
        <end position="35"/>
    </location>
</feature>
<feature type="transmembrane region" description="Helical" evidence="1">
    <location>
        <begin position="78"/>
        <end position="98"/>
    </location>
</feature>
<dbReference type="RefSeq" id="WP_200359219.1">
    <property type="nucleotide sequence ID" value="NZ_JAENIL010000083.1"/>
</dbReference>
<keyword evidence="1" id="KW-1133">Transmembrane helix</keyword>